<keyword evidence="7" id="KW-0378">Hydrolase</keyword>
<feature type="non-terminal residue" evidence="13">
    <location>
        <position position="188"/>
    </location>
</feature>
<keyword evidence="14" id="KW-1185">Reference proteome</keyword>
<feature type="transmembrane region" description="Helical" evidence="11">
    <location>
        <begin position="120"/>
        <end position="139"/>
    </location>
</feature>
<evidence type="ECO:0000256" key="8">
    <source>
        <dbReference type="ARBA" id="ARBA00022824"/>
    </source>
</evidence>
<keyword evidence="9 11" id="KW-1133">Transmembrane helix</keyword>
<dbReference type="AlphaFoldDB" id="A0A8J4TWX2"/>
<dbReference type="InterPro" id="IPR000326">
    <property type="entry name" value="PAP2/HPO"/>
</dbReference>
<comment type="subcellular location">
    <subcellularLocation>
        <location evidence="1">Endoplasmic reticulum membrane</location>
        <topology evidence="1">Multi-pass membrane protein</topology>
    </subcellularLocation>
</comment>
<evidence type="ECO:0000313" key="13">
    <source>
        <dbReference type="EMBL" id="KAF5899539.1"/>
    </source>
</evidence>
<gene>
    <name evidence="13" type="primary">g6pca.2</name>
    <name evidence="13" type="ORF">DAT39_010747</name>
</gene>
<evidence type="ECO:0000256" key="1">
    <source>
        <dbReference type="ARBA" id="ARBA00004477"/>
    </source>
</evidence>
<dbReference type="SUPFAM" id="SSF48317">
    <property type="entry name" value="Acid phosphatase/Vanadium-dependent haloperoxidase"/>
    <property type="match status" value="1"/>
</dbReference>
<comment type="similarity">
    <text evidence="3">Belongs to the glucose-6-phosphatase family.</text>
</comment>
<dbReference type="InterPro" id="IPR036938">
    <property type="entry name" value="PAP2/HPO_sf"/>
</dbReference>
<dbReference type="GO" id="GO:0004346">
    <property type="term" value="F:glucose-6-phosphatase activity"/>
    <property type="evidence" value="ECO:0007669"/>
    <property type="project" value="UniProtKB-EC"/>
</dbReference>
<comment type="caution">
    <text evidence="13">The sequence shown here is derived from an EMBL/GenBank/DDBJ whole genome shotgun (WGS) entry which is preliminary data.</text>
</comment>
<dbReference type="GO" id="GO:0051156">
    <property type="term" value="P:glucose 6-phosphate metabolic process"/>
    <property type="evidence" value="ECO:0007669"/>
    <property type="project" value="TreeGrafter"/>
</dbReference>
<comment type="pathway">
    <text evidence="2">Carbohydrate biosynthesis; gluconeogenesis.</text>
</comment>
<accession>A0A8J4TWX2</accession>
<proteinExistence type="inferred from homology"/>
<evidence type="ECO:0000256" key="10">
    <source>
        <dbReference type="ARBA" id="ARBA00023136"/>
    </source>
</evidence>
<dbReference type="Proteomes" id="UP000727407">
    <property type="component" value="Unassembled WGS sequence"/>
</dbReference>
<evidence type="ECO:0000256" key="11">
    <source>
        <dbReference type="SAM" id="Phobius"/>
    </source>
</evidence>
<dbReference type="EMBL" id="QNUK01000164">
    <property type="protein sequence ID" value="KAF5899539.1"/>
    <property type="molecule type" value="Genomic_DNA"/>
</dbReference>
<evidence type="ECO:0000256" key="3">
    <source>
        <dbReference type="ARBA" id="ARBA00009266"/>
    </source>
</evidence>
<keyword evidence="10 11" id="KW-0472">Membrane</keyword>
<evidence type="ECO:0000256" key="9">
    <source>
        <dbReference type="ARBA" id="ARBA00022989"/>
    </source>
</evidence>
<keyword evidence="6 11" id="KW-0812">Transmembrane</keyword>
<dbReference type="PANTHER" id="PTHR12591:SF3">
    <property type="entry name" value="GLUCOSE-6-PHOSPHATASE CATALYTIC SUBUNIT 1"/>
    <property type="match status" value="1"/>
</dbReference>
<evidence type="ECO:0000256" key="4">
    <source>
        <dbReference type="ARBA" id="ARBA00012634"/>
    </source>
</evidence>
<dbReference type="EC" id="3.1.3.9" evidence="4"/>
<organism evidence="13 14">
    <name type="scientific">Clarias magur</name>
    <name type="common">Asian catfish</name>
    <name type="synonym">Macropteronotus magur</name>
    <dbReference type="NCBI Taxonomy" id="1594786"/>
    <lineage>
        <taxon>Eukaryota</taxon>
        <taxon>Metazoa</taxon>
        <taxon>Chordata</taxon>
        <taxon>Craniata</taxon>
        <taxon>Vertebrata</taxon>
        <taxon>Euteleostomi</taxon>
        <taxon>Actinopterygii</taxon>
        <taxon>Neopterygii</taxon>
        <taxon>Teleostei</taxon>
        <taxon>Ostariophysi</taxon>
        <taxon>Siluriformes</taxon>
        <taxon>Clariidae</taxon>
        <taxon>Clarias</taxon>
    </lineage>
</organism>
<dbReference type="GO" id="GO:0005789">
    <property type="term" value="C:endoplasmic reticulum membrane"/>
    <property type="evidence" value="ECO:0007669"/>
    <property type="project" value="UniProtKB-SubCell"/>
</dbReference>
<evidence type="ECO:0000256" key="2">
    <source>
        <dbReference type="ARBA" id="ARBA00004742"/>
    </source>
</evidence>
<protein>
    <recommendedName>
        <fullName evidence="4">glucose-6-phosphatase</fullName>
        <ecNumber evidence="4">3.1.3.9</ecNumber>
    </recommendedName>
</protein>
<dbReference type="GO" id="GO:0006094">
    <property type="term" value="P:gluconeogenesis"/>
    <property type="evidence" value="ECO:0007669"/>
    <property type="project" value="UniProtKB-KW"/>
</dbReference>
<dbReference type="SMART" id="SM00014">
    <property type="entry name" value="acidPPc"/>
    <property type="match status" value="1"/>
</dbReference>
<dbReference type="Gene3D" id="1.20.144.10">
    <property type="entry name" value="Phosphatidic acid phosphatase type 2/haloperoxidase"/>
    <property type="match status" value="1"/>
</dbReference>
<dbReference type="Pfam" id="PF01569">
    <property type="entry name" value="PAP2"/>
    <property type="match status" value="1"/>
</dbReference>
<evidence type="ECO:0000259" key="12">
    <source>
        <dbReference type="SMART" id="SM00014"/>
    </source>
</evidence>
<feature type="transmembrane region" description="Helical" evidence="11">
    <location>
        <begin position="29"/>
        <end position="49"/>
    </location>
</feature>
<keyword evidence="5" id="KW-0312">Gluconeogenesis</keyword>
<dbReference type="OrthoDB" id="6416209at2759"/>
<keyword evidence="8" id="KW-0256">Endoplasmic reticulum</keyword>
<evidence type="ECO:0000256" key="7">
    <source>
        <dbReference type="ARBA" id="ARBA00022801"/>
    </source>
</evidence>
<evidence type="ECO:0000256" key="5">
    <source>
        <dbReference type="ARBA" id="ARBA00022432"/>
    </source>
</evidence>
<dbReference type="PANTHER" id="PTHR12591">
    <property type="entry name" value="GLUCOSE-6-PHOSPHATASE"/>
    <property type="match status" value="1"/>
</dbReference>
<name>A0A8J4TWX2_CLAMG</name>
<sequence>MNTLMDAMHDYGVTATQYLQTNYKDAQGWFLFVSFAADLRNTFFIFFPIWFHFRPSVGIKLIWVAVVGDWLNLVFKWILFGERPYWWVHETPYYSNISVPHIEQFPMTCETGPGSPSGHAMGAAGVYYAMVTSILTIMLSRKTTDSTKALYLRGTLWTLFWTVQICVCLSRVFLAAHFPHQVIAGVIT</sequence>
<feature type="domain" description="Phosphatidic acid phosphatase type 2/haloperoxidase" evidence="12">
    <location>
        <begin position="57"/>
        <end position="188"/>
    </location>
</feature>
<feature type="transmembrane region" description="Helical" evidence="11">
    <location>
        <begin position="151"/>
        <end position="174"/>
    </location>
</feature>
<feature type="transmembrane region" description="Helical" evidence="11">
    <location>
        <begin position="61"/>
        <end position="80"/>
    </location>
</feature>
<evidence type="ECO:0000256" key="6">
    <source>
        <dbReference type="ARBA" id="ARBA00022692"/>
    </source>
</evidence>
<reference evidence="13" key="1">
    <citation type="submission" date="2020-07" db="EMBL/GenBank/DDBJ databases">
        <title>Clarias magur genome sequencing, assembly and annotation.</title>
        <authorList>
            <person name="Kushwaha B."/>
            <person name="Kumar R."/>
            <person name="Das P."/>
            <person name="Joshi C.G."/>
            <person name="Kumar D."/>
            <person name="Nagpure N.S."/>
            <person name="Pandey M."/>
            <person name="Agarwal S."/>
            <person name="Srivastava S."/>
            <person name="Singh M."/>
            <person name="Sahoo L."/>
            <person name="Jayasankar P."/>
            <person name="Meher P.K."/>
            <person name="Koringa P.G."/>
            <person name="Iquebal M.A."/>
            <person name="Das S.P."/>
            <person name="Bit A."/>
            <person name="Patnaik S."/>
            <person name="Patel N."/>
            <person name="Shah T.M."/>
            <person name="Hinsu A."/>
            <person name="Jena J.K."/>
        </authorList>
    </citation>
    <scope>NUCLEOTIDE SEQUENCE</scope>
    <source>
        <strain evidence="13">CIFAMagur01</strain>
        <tissue evidence="13">Testis</tissue>
    </source>
</reference>
<evidence type="ECO:0000313" key="14">
    <source>
        <dbReference type="Proteomes" id="UP000727407"/>
    </source>
</evidence>